<evidence type="ECO:0000256" key="2">
    <source>
        <dbReference type="ARBA" id="ARBA00009142"/>
    </source>
</evidence>
<dbReference type="AlphaFoldDB" id="A0A432NGG1"/>
<organism evidence="9 10">
    <name type="scientific">Rhizobium anhuiense</name>
    <dbReference type="NCBI Taxonomy" id="1184720"/>
    <lineage>
        <taxon>Bacteria</taxon>
        <taxon>Pseudomonadati</taxon>
        <taxon>Pseudomonadota</taxon>
        <taxon>Alphaproteobacteria</taxon>
        <taxon>Hyphomicrobiales</taxon>
        <taxon>Rhizobiaceae</taxon>
        <taxon>Rhizobium/Agrobacterium group</taxon>
        <taxon>Rhizobium</taxon>
    </lineage>
</organism>
<dbReference type="Pfam" id="PF01925">
    <property type="entry name" value="TauE"/>
    <property type="match status" value="1"/>
</dbReference>
<dbReference type="PANTHER" id="PTHR30269:SF32">
    <property type="entry name" value="MEMBRANE TRANSPORTER PROTEIN-RELATED"/>
    <property type="match status" value="1"/>
</dbReference>
<dbReference type="InterPro" id="IPR052017">
    <property type="entry name" value="TSUP"/>
</dbReference>
<feature type="transmembrane region" description="Helical" evidence="8">
    <location>
        <begin position="102"/>
        <end position="119"/>
    </location>
</feature>
<keyword evidence="6 8" id="KW-1133">Transmembrane helix</keyword>
<feature type="transmembrane region" description="Helical" evidence="8">
    <location>
        <begin position="6"/>
        <end position="25"/>
    </location>
</feature>
<proteinExistence type="inferred from homology"/>
<evidence type="ECO:0000256" key="3">
    <source>
        <dbReference type="ARBA" id="ARBA00022448"/>
    </source>
</evidence>
<evidence type="ECO:0000313" key="10">
    <source>
        <dbReference type="Proteomes" id="UP000273611"/>
    </source>
</evidence>
<accession>A0A432NGG1</accession>
<evidence type="ECO:0000256" key="1">
    <source>
        <dbReference type="ARBA" id="ARBA00004651"/>
    </source>
</evidence>
<dbReference type="PANTHER" id="PTHR30269">
    <property type="entry name" value="TRANSMEMBRANE PROTEIN YFCA"/>
    <property type="match status" value="1"/>
</dbReference>
<feature type="transmembrane region" description="Helical" evidence="8">
    <location>
        <begin position="168"/>
        <end position="189"/>
    </location>
</feature>
<dbReference type="GO" id="GO:0005886">
    <property type="term" value="C:plasma membrane"/>
    <property type="evidence" value="ECO:0007669"/>
    <property type="project" value="UniProtKB-SubCell"/>
</dbReference>
<comment type="similarity">
    <text evidence="2 8">Belongs to the 4-toluene sulfonate uptake permease (TSUP) (TC 2.A.102) family.</text>
</comment>
<keyword evidence="7 8" id="KW-0472">Membrane</keyword>
<dbReference type="Proteomes" id="UP000273611">
    <property type="component" value="Unassembled WGS sequence"/>
</dbReference>
<evidence type="ECO:0000313" key="9">
    <source>
        <dbReference type="EMBL" id="RUL98650.1"/>
    </source>
</evidence>
<reference evidence="9 10" key="1">
    <citation type="journal article" date="2015" name="Int. J. Syst. Evol. Microbiol.">
        <title>Rhizobium anhuiense sp. nov., isolated from effective nodules of Vicia faba and Pisum sativum.</title>
        <authorList>
            <person name="Zhang Y.J."/>
            <person name="Zheng W.T."/>
            <person name="Everall I."/>
            <person name="Young J.P."/>
            <person name="Zhang X.X."/>
            <person name="Tian C.F."/>
            <person name="Sui X.H."/>
            <person name="Wang E.T."/>
            <person name="Chen W.X."/>
        </authorList>
    </citation>
    <scope>NUCLEOTIDE SEQUENCE [LARGE SCALE GENOMIC DNA]</scope>
    <source>
        <strain evidence="9 10">CCBAU 23252</strain>
    </source>
</reference>
<feature type="transmembrane region" description="Helical" evidence="8">
    <location>
        <begin position="32"/>
        <end position="55"/>
    </location>
</feature>
<feature type="transmembrane region" description="Helical" evidence="8">
    <location>
        <begin position="131"/>
        <end position="156"/>
    </location>
</feature>
<sequence length="250" mass="26068">MEQINFTTVTIAVIFFVAGFVKGVTGMGLPTVAMGALGALLNPLTAAALLLAPSFVTNVWQLLAGPRFGALLLRLWPMMAMIVIGTLASSTLLAGGNAGRTTMALGLALVFYSGYTLLAHQHRVPSHWQPWASPLVGLATGVMTGATGVFVIPAVPYLQALGFERDELVQALGLSFSISTIALAIALLSHGTLPISALTTSVLAVIPALVGMVAGQAIRMGISQDVFRRGFLVCLLILGLEMALRSLLSQ</sequence>
<name>A0A432NGG1_9HYPH</name>
<evidence type="ECO:0000256" key="8">
    <source>
        <dbReference type="RuleBase" id="RU363041"/>
    </source>
</evidence>
<evidence type="ECO:0000256" key="6">
    <source>
        <dbReference type="ARBA" id="ARBA00022989"/>
    </source>
</evidence>
<keyword evidence="4 8" id="KW-1003">Cell membrane</keyword>
<dbReference type="RefSeq" id="WP_127431220.1">
    <property type="nucleotide sequence ID" value="NZ_BMFI01000012.1"/>
</dbReference>
<feature type="transmembrane region" description="Helical" evidence="8">
    <location>
        <begin position="75"/>
        <end position="95"/>
    </location>
</feature>
<protein>
    <recommendedName>
        <fullName evidence="8">Probable membrane transporter protein</fullName>
    </recommendedName>
</protein>
<gene>
    <name evidence="9" type="ORF">EEQ99_24370</name>
</gene>
<evidence type="ECO:0000256" key="7">
    <source>
        <dbReference type="ARBA" id="ARBA00023136"/>
    </source>
</evidence>
<dbReference type="EMBL" id="RIBW01000013">
    <property type="protein sequence ID" value="RUL98650.1"/>
    <property type="molecule type" value="Genomic_DNA"/>
</dbReference>
<evidence type="ECO:0000256" key="5">
    <source>
        <dbReference type="ARBA" id="ARBA00022692"/>
    </source>
</evidence>
<evidence type="ECO:0000256" key="4">
    <source>
        <dbReference type="ARBA" id="ARBA00022475"/>
    </source>
</evidence>
<comment type="subcellular location">
    <subcellularLocation>
        <location evidence="1 8">Cell membrane</location>
        <topology evidence="1 8">Multi-pass membrane protein</topology>
    </subcellularLocation>
</comment>
<keyword evidence="3" id="KW-0813">Transport</keyword>
<dbReference type="InterPro" id="IPR002781">
    <property type="entry name" value="TM_pro_TauE-like"/>
</dbReference>
<feature type="transmembrane region" description="Helical" evidence="8">
    <location>
        <begin position="195"/>
        <end position="218"/>
    </location>
</feature>
<keyword evidence="5 8" id="KW-0812">Transmembrane</keyword>
<comment type="caution">
    <text evidence="9">The sequence shown here is derived from an EMBL/GenBank/DDBJ whole genome shotgun (WGS) entry which is preliminary data.</text>
</comment>
<feature type="transmembrane region" description="Helical" evidence="8">
    <location>
        <begin position="230"/>
        <end position="248"/>
    </location>
</feature>